<dbReference type="Gene3D" id="2.40.420.20">
    <property type="match status" value="1"/>
</dbReference>
<organism evidence="3 4">
    <name type="scientific">Candidatus Muproteobacteria bacterium RBG_16_60_9</name>
    <dbReference type="NCBI Taxonomy" id="1817755"/>
    <lineage>
        <taxon>Bacteria</taxon>
        <taxon>Pseudomonadati</taxon>
        <taxon>Pseudomonadota</taxon>
        <taxon>Candidatus Muproteobacteria</taxon>
    </lineage>
</organism>
<feature type="domain" description="CzcB-like barrel-sandwich hybrid" evidence="2">
    <location>
        <begin position="63"/>
        <end position="154"/>
    </location>
</feature>
<name>A0A1F6V036_9PROT</name>
<sequence>MGLLRYKKTLIALLVVVVVAAAYTSWKASNKPTAANRVLPVTRGDIDITVLATGVVQPANRLEIKPPIPGRVEEVLVREGKLVRRGEILAWMSSSERAALIDAARAKGPEELQRWQELYRRTPIIAPIDGTIILRKAEPGQTFQSQDAVLVMSDRLIVRAQVDETDIGKVKLRQPARVTLDAYSDQPIDGVVDHIAFEARTVNNVITYEVDVLPARVPAFMRSGMTANVSFAIESRRNVVLVPAEAIQTRDGRTRVTVAPQTPDARPSERNITLGIGDGRRVEVLAGVVEGERVLAPQLASSGQAAPSSPLIPGRRR</sequence>
<protein>
    <submittedName>
        <fullName evidence="3">Macrolide transporter</fullName>
    </submittedName>
</protein>
<dbReference type="PANTHER" id="PTHR30469">
    <property type="entry name" value="MULTIDRUG RESISTANCE PROTEIN MDTA"/>
    <property type="match status" value="1"/>
</dbReference>
<evidence type="ECO:0000259" key="2">
    <source>
        <dbReference type="Pfam" id="PF25973"/>
    </source>
</evidence>
<dbReference type="InterPro" id="IPR058647">
    <property type="entry name" value="BSH_CzcB-like"/>
</dbReference>
<comment type="caution">
    <text evidence="3">The sequence shown here is derived from an EMBL/GenBank/DDBJ whole genome shotgun (WGS) entry which is preliminary data.</text>
</comment>
<proteinExistence type="predicted"/>
<dbReference type="Gene3D" id="2.40.50.100">
    <property type="match status" value="1"/>
</dbReference>
<dbReference type="Pfam" id="PF25973">
    <property type="entry name" value="BSH_CzcB"/>
    <property type="match status" value="1"/>
</dbReference>
<evidence type="ECO:0000313" key="4">
    <source>
        <dbReference type="Proteomes" id="UP000179076"/>
    </source>
</evidence>
<dbReference type="GO" id="GO:0015562">
    <property type="term" value="F:efflux transmembrane transporter activity"/>
    <property type="evidence" value="ECO:0007669"/>
    <property type="project" value="TreeGrafter"/>
</dbReference>
<dbReference type="GO" id="GO:1990281">
    <property type="term" value="C:efflux pump complex"/>
    <property type="evidence" value="ECO:0007669"/>
    <property type="project" value="TreeGrafter"/>
</dbReference>
<evidence type="ECO:0000313" key="3">
    <source>
        <dbReference type="EMBL" id="OGI62993.1"/>
    </source>
</evidence>
<dbReference type="Proteomes" id="UP000179076">
    <property type="component" value="Unassembled WGS sequence"/>
</dbReference>
<gene>
    <name evidence="3" type="ORF">A2W18_10430</name>
</gene>
<dbReference type="AlphaFoldDB" id="A0A1F6V036"/>
<dbReference type="PANTHER" id="PTHR30469:SF33">
    <property type="entry name" value="SLR1207 PROTEIN"/>
    <property type="match status" value="1"/>
</dbReference>
<dbReference type="SUPFAM" id="SSF111369">
    <property type="entry name" value="HlyD-like secretion proteins"/>
    <property type="match status" value="1"/>
</dbReference>
<dbReference type="Gene3D" id="2.40.30.170">
    <property type="match status" value="1"/>
</dbReference>
<accession>A0A1F6V036</accession>
<dbReference type="Gene3D" id="1.10.287.470">
    <property type="entry name" value="Helix hairpin bin"/>
    <property type="match status" value="1"/>
</dbReference>
<reference evidence="3 4" key="1">
    <citation type="journal article" date="2016" name="Nat. Commun.">
        <title>Thousands of microbial genomes shed light on interconnected biogeochemical processes in an aquifer system.</title>
        <authorList>
            <person name="Anantharaman K."/>
            <person name="Brown C.T."/>
            <person name="Hug L.A."/>
            <person name="Sharon I."/>
            <person name="Castelle C.J."/>
            <person name="Probst A.J."/>
            <person name="Thomas B.C."/>
            <person name="Singh A."/>
            <person name="Wilkins M.J."/>
            <person name="Karaoz U."/>
            <person name="Brodie E.L."/>
            <person name="Williams K.H."/>
            <person name="Hubbard S.S."/>
            <person name="Banfield J.F."/>
        </authorList>
    </citation>
    <scope>NUCLEOTIDE SEQUENCE [LARGE SCALE GENOMIC DNA]</scope>
</reference>
<feature type="region of interest" description="Disordered" evidence="1">
    <location>
        <begin position="298"/>
        <end position="317"/>
    </location>
</feature>
<evidence type="ECO:0000256" key="1">
    <source>
        <dbReference type="SAM" id="MobiDB-lite"/>
    </source>
</evidence>
<dbReference type="EMBL" id="MFSP01000164">
    <property type="protein sequence ID" value="OGI62993.1"/>
    <property type="molecule type" value="Genomic_DNA"/>
</dbReference>